<dbReference type="GO" id="GO:0003925">
    <property type="term" value="F:G protein activity"/>
    <property type="evidence" value="ECO:0007669"/>
    <property type="project" value="UniProtKB-EC"/>
</dbReference>
<dbReference type="EC" id="3.6.5.2" evidence="2"/>
<evidence type="ECO:0000256" key="3">
    <source>
        <dbReference type="ARBA" id="ARBA00022801"/>
    </source>
</evidence>
<evidence type="ECO:0000256" key="2">
    <source>
        <dbReference type="ARBA" id="ARBA00011984"/>
    </source>
</evidence>
<keyword evidence="3" id="KW-0378">Hydrolase</keyword>
<reference evidence="7" key="1">
    <citation type="submission" date="2016-11" db="UniProtKB">
        <authorList>
            <consortium name="WormBaseParasite"/>
        </authorList>
    </citation>
    <scope>IDENTIFICATION</scope>
</reference>
<dbReference type="GO" id="GO:0005525">
    <property type="term" value="F:GTP binding"/>
    <property type="evidence" value="ECO:0007669"/>
    <property type="project" value="InterPro"/>
</dbReference>
<sequence>MQSAKLVELHVALIGMTSVGKSALAVKYITRRFIGEYHAELEDTYCRQDTILNHPVMVWLMDTVDGSGRDAMRYLAWADVYVVVYDVTSQLSLQYAERLLQQIAQHEHSLCMRSHKTLLVGNKCDLERALRRGERRRGLPAGGGGDPQALEPDHHGAHHAALSFATALQQRLRGADTQQGLLRHAQECWPLGDAPTVEVTEVAGASAQVLHRHQEQGRQQTPQALPQLTTEPSHIVASCFWNVSYTSCKQILDLLLGLFGPLIGHVLQTTKGCLPIIEQRD</sequence>
<comment type="similarity">
    <text evidence="1">Belongs to the small GTPase superfamily. Ras family.</text>
</comment>
<comment type="catalytic activity">
    <reaction evidence="4">
        <text>GTP + H2O = GDP + phosphate + H(+)</text>
        <dbReference type="Rhea" id="RHEA:19669"/>
        <dbReference type="ChEBI" id="CHEBI:15377"/>
        <dbReference type="ChEBI" id="CHEBI:15378"/>
        <dbReference type="ChEBI" id="CHEBI:37565"/>
        <dbReference type="ChEBI" id="CHEBI:43474"/>
        <dbReference type="ChEBI" id="CHEBI:58189"/>
        <dbReference type="EC" id="3.6.5.2"/>
    </reaction>
</comment>
<dbReference type="SMART" id="SM00173">
    <property type="entry name" value="RAS"/>
    <property type="match status" value="1"/>
</dbReference>
<dbReference type="AlphaFoldDB" id="A0A1I7Y787"/>
<evidence type="ECO:0000256" key="4">
    <source>
        <dbReference type="ARBA" id="ARBA00048098"/>
    </source>
</evidence>
<dbReference type="PANTHER" id="PTHR45704">
    <property type="entry name" value="RAS-LIKE FAMILY MEMBER 11"/>
    <property type="match status" value="1"/>
</dbReference>
<dbReference type="SUPFAM" id="SSF52540">
    <property type="entry name" value="P-loop containing nucleoside triphosphate hydrolases"/>
    <property type="match status" value="1"/>
</dbReference>
<evidence type="ECO:0000256" key="1">
    <source>
        <dbReference type="ARBA" id="ARBA00008344"/>
    </source>
</evidence>
<dbReference type="Proteomes" id="UP000095287">
    <property type="component" value="Unplaced"/>
</dbReference>
<feature type="region of interest" description="Disordered" evidence="5">
    <location>
        <begin position="135"/>
        <end position="156"/>
    </location>
</feature>
<accession>A0A1I7Y787</accession>
<dbReference type="Gene3D" id="3.40.50.300">
    <property type="entry name" value="P-loop containing nucleotide triphosphate hydrolases"/>
    <property type="match status" value="1"/>
</dbReference>
<proteinExistence type="inferred from homology"/>
<keyword evidence="6" id="KW-1185">Reference proteome</keyword>
<evidence type="ECO:0000313" key="7">
    <source>
        <dbReference type="WBParaSite" id="L893_g13452.t1"/>
    </source>
</evidence>
<dbReference type="Pfam" id="PF00071">
    <property type="entry name" value="Ras"/>
    <property type="match status" value="1"/>
</dbReference>
<dbReference type="WBParaSite" id="L893_g13452.t1">
    <property type="protein sequence ID" value="L893_g13452.t1"/>
    <property type="gene ID" value="L893_g13452"/>
</dbReference>
<organism evidence="6 7">
    <name type="scientific">Steinernema glaseri</name>
    <dbReference type="NCBI Taxonomy" id="37863"/>
    <lineage>
        <taxon>Eukaryota</taxon>
        <taxon>Metazoa</taxon>
        <taxon>Ecdysozoa</taxon>
        <taxon>Nematoda</taxon>
        <taxon>Chromadorea</taxon>
        <taxon>Rhabditida</taxon>
        <taxon>Tylenchina</taxon>
        <taxon>Panagrolaimomorpha</taxon>
        <taxon>Strongyloidoidea</taxon>
        <taxon>Steinernematidae</taxon>
        <taxon>Steinernema</taxon>
    </lineage>
</organism>
<protein>
    <recommendedName>
        <fullName evidence="2">small monomeric GTPase</fullName>
        <ecNumber evidence="2">3.6.5.2</ecNumber>
    </recommendedName>
</protein>
<evidence type="ECO:0000313" key="6">
    <source>
        <dbReference type="Proteomes" id="UP000095287"/>
    </source>
</evidence>
<dbReference type="PRINTS" id="PR00449">
    <property type="entry name" value="RASTRNSFRMNG"/>
</dbReference>
<dbReference type="InterPro" id="IPR001806">
    <property type="entry name" value="Small_GTPase"/>
</dbReference>
<dbReference type="PROSITE" id="PS51421">
    <property type="entry name" value="RAS"/>
    <property type="match status" value="1"/>
</dbReference>
<name>A0A1I7Y787_9BILA</name>
<evidence type="ECO:0000256" key="5">
    <source>
        <dbReference type="SAM" id="MobiDB-lite"/>
    </source>
</evidence>
<dbReference type="InterPro" id="IPR027417">
    <property type="entry name" value="P-loop_NTPase"/>
</dbReference>
<dbReference type="InterPro" id="IPR051065">
    <property type="entry name" value="Ras-related_GTPase"/>
</dbReference>